<keyword evidence="1" id="KW-0732">Signal</keyword>
<dbReference type="Proteomes" id="UP000219336">
    <property type="component" value="Unassembled WGS sequence"/>
</dbReference>
<dbReference type="EMBL" id="OANU01000014">
    <property type="protein sequence ID" value="SNX47846.1"/>
    <property type="molecule type" value="Genomic_DNA"/>
</dbReference>
<sequence length="222" mass="23849">MYIVTPQIDTALPSSLHHIPRRHFLLRLSTICPRLCLHNTDHNHASGNIILIQKTKLTIATAILGSALCSQSALADLYAGAAVTYAGAEFQHTSSSATTDASPLLVQAQLGYFFTDYFAVEGRYGTSIQRSGGLNVDHTASALLKGNVPVTDQLSMYGLLGYSSVTIDQQDVGSGSDSGMSFGLGMHYALSGYTAVTFEFLNNLNSDKARLNGLSLGFQYRF</sequence>
<reference evidence="4" key="1">
    <citation type="submission" date="2016-06" db="EMBL/GenBank/DDBJ databases">
        <authorList>
            <person name="Rodrigo-Torres L."/>
            <person name="Arahal R.D."/>
            <person name="Lucena T."/>
        </authorList>
    </citation>
    <scope>NUCLEOTIDE SEQUENCE [LARGE SCALE GENOMIC DNA]</scope>
    <source>
        <strain evidence="4">CECT8203</strain>
    </source>
</reference>
<dbReference type="Pfam" id="PF13505">
    <property type="entry name" value="OMP_b-brl"/>
    <property type="match status" value="1"/>
</dbReference>
<dbReference type="InterPro" id="IPR011250">
    <property type="entry name" value="OMP/PagP_B-barrel"/>
</dbReference>
<proteinExistence type="predicted"/>
<dbReference type="Gene3D" id="2.40.160.20">
    <property type="match status" value="1"/>
</dbReference>
<accession>A0A240EH22</accession>
<organism evidence="3 4">
    <name type="scientific">Vibrio thalassae</name>
    <dbReference type="NCBI Taxonomy" id="1243014"/>
    <lineage>
        <taxon>Bacteria</taxon>
        <taxon>Pseudomonadati</taxon>
        <taxon>Pseudomonadota</taxon>
        <taxon>Gammaproteobacteria</taxon>
        <taxon>Vibrionales</taxon>
        <taxon>Vibrionaceae</taxon>
        <taxon>Vibrio</taxon>
    </lineage>
</organism>
<dbReference type="AlphaFoldDB" id="A0A240EH22"/>
<dbReference type="InterPro" id="IPR027385">
    <property type="entry name" value="Beta-barrel_OMP"/>
</dbReference>
<evidence type="ECO:0000313" key="4">
    <source>
        <dbReference type="Proteomes" id="UP000219336"/>
    </source>
</evidence>
<evidence type="ECO:0000313" key="3">
    <source>
        <dbReference type="EMBL" id="SNX47846.1"/>
    </source>
</evidence>
<evidence type="ECO:0000259" key="2">
    <source>
        <dbReference type="Pfam" id="PF13505"/>
    </source>
</evidence>
<protein>
    <recommendedName>
        <fullName evidence="2">Outer membrane protein beta-barrel domain-containing protein</fullName>
    </recommendedName>
</protein>
<gene>
    <name evidence="3" type="ORF">VTH8203_01461</name>
</gene>
<keyword evidence="4" id="KW-1185">Reference proteome</keyword>
<evidence type="ECO:0000256" key="1">
    <source>
        <dbReference type="ARBA" id="ARBA00022729"/>
    </source>
</evidence>
<dbReference type="SUPFAM" id="SSF56925">
    <property type="entry name" value="OMPA-like"/>
    <property type="match status" value="1"/>
</dbReference>
<feature type="domain" description="Outer membrane protein beta-barrel" evidence="2">
    <location>
        <begin position="62"/>
        <end position="222"/>
    </location>
</feature>
<name>A0A240EH22_9VIBR</name>